<dbReference type="Pfam" id="PF13684">
    <property type="entry name" value="FakA-like_C"/>
    <property type="match status" value="1"/>
</dbReference>
<dbReference type="PANTHER" id="PTHR33434:SF4">
    <property type="entry name" value="PHOSPHATASE PROTEIN"/>
    <property type="match status" value="1"/>
</dbReference>
<protein>
    <recommendedName>
        <fullName evidence="1">DhaL domain-containing protein</fullName>
    </recommendedName>
</protein>
<dbReference type="InterPro" id="IPR004007">
    <property type="entry name" value="DhaL_dom"/>
</dbReference>
<dbReference type="SUPFAM" id="SSF101473">
    <property type="entry name" value="DhaL-like"/>
    <property type="match status" value="1"/>
</dbReference>
<dbReference type="EMBL" id="ADLK01000028">
    <property type="protein sequence ID" value="KMW17220.1"/>
    <property type="molecule type" value="Genomic_DNA"/>
</dbReference>
<dbReference type="GO" id="GO:0004371">
    <property type="term" value="F:glycerone kinase activity"/>
    <property type="evidence" value="ECO:0007669"/>
    <property type="project" value="InterPro"/>
</dbReference>
<evidence type="ECO:0000259" key="1">
    <source>
        <dbReference type="PROSITE" id="PS51480"/>
    </source>
</evidence>
<dbReference type="InterPro" id="IPR050270">
    <property type="entry name" value="DegV_domain_contain"/>
</dbReference>
<dbReference type="AlphaFoldDB" id="A0A0J9ENC0"/>
<feature type="domain" description="DhaL" evidence="1">
    <location>
        <begin position="9"/>
        <end position="201"/>
    </location>
</feature>
<dbReference type="PROSITE" id="PS51480">
    <property type="entry name" value="DHAL"/>
    <property type="match status" value="1"/>
</dbReference>
<dbReference type="Gene3D" id="1.25.40.340">
    <property type="match status" value="1"/>
</dbReference>
<dbReference type="GeneID" id="93162776"/>
<dbReference type="GO" id="GO:0006071">
    <property type="term" value="P:glycerol metabolic process"/>
    <property type="evidence" value="ECO:0007669"/>
    <property type="project" value="InterPro"/>
</dbReference>
<dbReference type="Pfam" id="PF21645">
    <property type="entry name" value="FakA-like_M"/>
    <property type="match status" value="1"/>
</dbReference>
<dbReference type="OrthoDB" id="9760324at2"/>
<reference evidence="2 3" key="1">
    <citation type="submission" date="2011-04" db="EMBL/GenBank/DDBJ databases">
        <title>The Genome Sequence of Clostridium citroniae WAL-19142.</title>
        <authorList>
            <consortium name="The Broad Institute Genome Sequencing Platform"/>
            <person name="Earl A."/>
            <person name="Ward D."/>
            <person name="Feldgarden M."/>
            <person name="Gevers D."/>
            <person name="Warren Y.A."/>
            <person name="Tyrrell K.L."/>
            <person name="Citron D.M."/>
            <person name="Goldstein E.J."/>
            <person name="Daigneault M."/>
            <person name="Allen-Vercoe E."/>
            <person name="Young S.K."/>
            <person name="Zeng Q."/>
            <person name="Gargeya S."/>
            <person name="Fitzgerald M."/>
            <person name="Haas B."/>
            <person name="Abouelleil A."/>
            <person name="Alvarado L."/>
            <person name="Arachchi H.M."/>
            <person name="Berlin A."/>
            <person name="Brown A."/>
            <person name="Chapman S.B."/>
            <person name="Chen Z."/>
            <person name="Dunbar C."/>
            <person name="Freedman E."/>
            <person name="Gearin G."/>
            <person name="Gellesch M."/>
            <person name="Goldberg J."/>
            <person name="Griggs A."/>
            <person name="Gujja S."/>
            <person name="Heilman E.R."/>
            <person name="Heiman D."/>
            <person name="Howarth C."/>
            <person name="Larson L."/>
            <person name="Lui A."/>
            <person name="MacDonald P.J."/>
            <person name="Mehta T."/>
            <person name="Montmayeur A."/>
            <person name="Murphy C."/>
            <person name="Neiman D."/>
            <person name="Pearson M."/>
            <person name="Priest M."/>
            <person name="Roberts A."/>
            <person name="Saif S."/>
            <person name="Shea T."/>
            <person name="Shenoy N."/>
            <person name="Sisk P."/>
            <person name="Stolte C."/>
            <person name="Sykes S."/>
            <person name="White J."/>
            <person name="Yandava C."/>
            <person name="Wortman J."/>
            <person name="Nusbaum C."/>
            <person name="Birren B."/>
        </authorList>
    </citation>
    <scope>NUCLEOTIDE SEQUENCE [LARGE SCALE GENOMIC DNA]</scope>
    <source>
        <strain evidence="2 3">WAL-19142</strain>
    </source>
</reference>
<organism evidence="2 3">
    <name type="scientific">[Clostridium] citroniae WAL-19142</name>
    <dbReference type="NCBI Taxonomy" id="742734"/>
    <lineage>
        <taxon>Bacteria</taxon>
        <taxon>Bacillati</taxon>
        <taxon>Bacillota</taxon>
        <taxon>Clostridia</taxon>
        <taxon>Lachnospirales</taxon>
        <taxon>Lachnospiraceae</taxon>
        <taxon>Enterocloster</taxon>
    </lineage>
</organism>
<dbReference type="Proteomes" id="UP000037392">
    <property type="component" value="Unassembled WGS sequence"/>
</dbReference>
<dbReference type="SMART" id="SM01120">
    <property type="entry name" value="Dak2"/>
    <property type="match status" value="1"/>
</dbReference>
<dbReference type="SMART" id="SM01121">
    <property type="entry name" value="Dak1_2"/>
    <property type="match status" value="1"/>
</dbReference>
<proteinExistence type="predicted"/>
<dbReference type="InterPro" id="IPR036117">
    <property type="entry name" value="DhaL_dom_sf"/>
</dbReference>
<dbReference type="PANTHER" id="PTHR33434">
    <property type="entry name" value="DEGV DOMAIN-CONTAINING PROTEIN DR_1986-RELATED"/>
    <property type="match status" value="1"/>
</dbReference>
<dbReference type="InterPro" id="IPR019986">
    <property type="entry name" value="YloV-like"/>
</dbReference>
<sequence>MGISTIDAGMLKNAFLAGAKGLEAKKDWINELNVFPVPDGDTGTNMTLTIMAAAREVAELDNPTMDQLAKAISSGSLRGARGNSGVILSQLLRGFTKEIKSVTEIDTTTLANAMVRGTETAYKAVMKPKEGTILTVAKGMSDKALEMASQTDDIEEFARVIIEHGDYVLSQTPEMLPVLKQAGVVDSGGQGLMQVVKGAVDGLLGKTVDLSLNTEPEQREEPPRAAASRSDIDTADIKFGYCTEFIINLEKEYSDQDETELKAYLESIGDSLVVVSDDEIVKVHVHTNHPGLAFEKALTFGSLSRMKVDNMREEHQERVIKDSERMAREQAAQNLADTQAEPEERKEYGFIAVSSGDGLSEIFKGIGADYLIEGGQTMNPSTEDMLNAIDKVNAENIFILPNNKNIIMAAQQARDLTEDKNIIVIPSRTVPQGITALVNFMPDLSAEENLNNMTEEMLNVKTAQITYAVRTTKIDGMDIEEGDIMAIGDQGMLAAGKSVESVAMDALDAMLDQDSELVTVYYGCDVPQNAAESLIHRAAQLYPDKEIELQYGGQPIYYYMISAE</sequence>
<evidence type="ECO:0000313" key="2">
    <source>
        <dbReference type="EMBL" id="KMW17220.1"/>
    </source>
</evidence>
<accession>A0A0J9ENC0</accession>
<evidence type="ECO:0000313" key="3">
    <source>
        <dbReference type="Proteomes" id="UP000037392"/>
    </source>
</evidence>
<dbReference type="Pfam" id="PF02734">
    <property type="entry name" value="Dak2"/>
    <property type="match status" value="1"/>
</dbReference>
<gene>
    <name evidence="2" type="ORF">HMPREF9470_03873</name>
</gene>
<dbReference type="InterPro" id="IPR033470">
    <property type="entry name" value="FakA-like_C"/>
</dbReference>
<dbReference type="PATRIC" id="fig|742734.4.peg.4152"/>
<name>A0A0J9ENC0_9FIRM</name>
<dbReference type="NCBIfam" id="TIGR03599">
    <property type="entry name" value="YloV"/>
    <property type="match status" value="1"/>
</dbReference>
<comment type="caution">
    <text evidence="2">The sequence shown here is derived from an EMBL/GenBank/DDBJ whole genome shotgun (WGS) entry which is preliminary data.</text>
</comment>
<dbReference type="InterPro" id="IPR048394">
    <property type="entry name" value="FakA-like_M"/>
</dbReference>
<dbReference type="RefSeq" id="WP_007864324.1">
    <property type="nucleotide sequence ID" value="NZ_KQ235880.1"/>
</dbReference>